<keyword evidence="1" id="KW-0472">Membrane</keyword>
<comment type="caution">
    <text evidence="2">The sequence shown here is derived from an EMBL/GenBank/DDBJ whole genome shotgun (WGS) entry which is preliminary data.</text>
</comment>
<protein>
    <submittedName>
        <fullName evidence="2">Uncharacterized protein</fullName>
    </submittedName>
</protein>
<accession>X1H0S0</accession>
<feature type="non-terminal residue" evidence="2">
    <location>
        <position position="155"/>
    </location>
</feature>
<evidence type="ECO:0000256" key="1">
    <source>
        <dbReference type="SAM" id="Phobius"/>
    </source>
</evidence>
<keyword evidence="1" id="KW-0812">Transmembrane</keyword>
<reference evidence="2" key="1">
    <citation type="journal article" date="2014" name="Front. Microbiol.">
        <title>High frequency of phylogenetically diverse reductive dehalogenase-homologous genes in deep subseafloor sedimentary metagenomes.</title>
        <authorList>
            <person name="Kawai M."/>
            <person name="Futagami T."/>
            <person name="Toyoda A."/>
            <person name="Takaki Y."/>
            <person name="Nishi S."/>
            <person name="Hori S."/>
            <person name="Arai W."/>
            <person name="Tsubouchi T."/>
            <person name="Morono Y."/>
            <person name="Uchiyama I."/>
            <person name="Ito T."/>
            <person name="Fujiyama A."/>
            <person name="Inagaki F."/>
            <person name="Takami H."/>
        </authorList>
    </citation>
    <scope>NUCLEOTIDE SEQUENCE</scope>
    <source>
        <strain evidence="2">Expedition CK06-06</strain>
    </source>
</reference>
<proteinExistence type="predicted"/>
<gene>
    <name evidence="2" type="ORF">S03H2_54065</name>
</gene>
<name>X1H0S0_9ZZZZ</name>
<dbReference type="EMBL" id="BARU01034438">
    <property type="protein sequence ID" value="GAH63761.1"/>
    <property type="molecule type" value="Genomic_DNA"/>
</dbReference>
<feature type="transmembrane region" description="Helical" evidence="1">
    <location>
        <begin position="6"/>
        <end position="27"/>
    </location>
</feature>
<dbReference type="AlphaFoldDB" id="X1H0S0"/>
<keyword evidence="1" id="KW-1133">Transmembrane helix</keyword>
<organism evidence="2">
    <name type="scientific">marine sediment metagenome</name>
    <dbReference type="NCBI Taxonomy" id="412755"/>
    <lineage>
        <taxon>unclassified sequences</taxon>
        <taxon>metagenomes</taxon>
        <taxon>ecological metagenomes</taxon>
    </lineage>
</organism>
<evidence type="ECO:0000313" key="2">
    <source>
        <dbReference type="EMBL" id="GAH63761.1"/>
    </source>
</evidence>
<sequence length="155" mass="18060">MRRNLFLYLALACFVGLIAIFVFDGYLGIHDTINITAGEREQTVDPDHWYRYQDNPEVEAVWGEEKVFFSYKVNNRWFSSYVTPIQASVWQENKKVVDLFAEDKAIEPFNQTTVEWILDSEHLQSLGFDHGGYTIKIERKGTERKVIVGYYVPAP</sequence>